<keyword evidence="12" id="KW-1185">Reference proteome</keyword>
<dbReference type="Gene3D" id="3.80.10.10">
    <property type="entry name" value="Ribonuclease Inhibitor"/>
    <property type="match status" value="1"/>
</dbReference>
<feature type="transmembrane region" description="Helical" evidence="9">
    <location>
        <begin position="242"/>
        <end position="265"/>
    </location>
</feature>
<reference evidence="11" key="1">
    <citation type="submission" date="2024-02" db="EMBL/GenBank/DDBJ databases">
        <authorList>
            <consortium name="ELIXIR-Norway"/>
            <consortium name="Elixir Norway"/>
        </authorList>
    </citation>
    <scope>NUCLEOTIDE SEQUENCE</scope>
</reference>
<evidence type="ECO:0000256" key="7">
    <source>
        <dbReference type="ARBA" id="ARBA00023136"/>
    </source>
</evidence>
<dbReference type="Pfam" id="PF08263">
    <property type="entry name" value="LRRNT_2"/>
    <property type="match status" value="1"/>
</dbReference>
<accession>A0ABP0V2L0</accession>
<name>A0ABP0V2L0_9BRYO</name>
<dbReference type="EMBL" id="OZ019901">
    <property type="protein sequence ID" value="CAK9236650.1"/>
    <property type="molecule type" value="Genomic_DNA"/>
</dbReference>
<dbReference type="InterPro" id="IPR001611">
    <property type="entry name" value="Leu-rich_rpt"/>
</dbReference>
<dbReference type="Proteomes" id="UP001497512">
    <property type="component" value="Chromosome 9"/>
</dbReference>
<evidence type="ECO:0000256" key="1">
    <source>
        <dbReference type="ARBA" id="ARBA00004479"/>
    </source>
</evidence>
<dbReference type="SUPFAM" id="SSF52058">
    <property type="entry name" value="L domain-like"/>
    <property type="match status" value="1"/>
</dbReference>
<keyword evidence="2" id="KW-0433">Leucine-rich repeat</keyword>
<evidence type="ECO:0000313" key="12">
    <source>
        <dbReference type="Proteomes" id="UP001497512"/>
    </source>
</evidence>
<sequence length="266" mass="29040">MGFSSSSFHERFGFFITPHALSLVLLINSVLISSCSAWTCSSESEDALLGFKQMLIDPQGLLAEWVQGTNCCTWPYVTCRASDGAVIALSITGSARPNQQPYRNQNYSISNFGSTLADLKDLEMMQLQWILFNSPIPSAWGNSFSDNLTAITVNDCNLESSIPSNLGDISNLQHLDLKSNYLTGTIPQQLCNLRHLVYLDVSYNDLQSGAVPSCLNKPGLYLSTGDQEVGLSPNHGARSQRIITSTFFLSSFFGASASVLLLFLVN</sequence>
<keyword evidence="6 9" id="KW-1133">Transmembrane helix</keyword>
<dbReference type="Pfam" id="PF13855">
    <property type="entry name" value="LRR_8"/>
    <property type="match status" value="1"/>
</dbReference>
<evidence type="ECO:0000313" key="11">
    <source>
        <dbReference type="EMBL" id="CAK9236650.1"/>
    </source>
</evidence>
<dbReference type="InterPro" id="IPR046956">
    <property type="entry name" value="RLP23-like"/>
</dbReference>
<keyword evidence="8" id="KW-0325">Glycoprotein</keyword>
<gene>
    <name evidence="11" type="ORF">CSSPTR1EN2_LOCUS23050</name>
</gene>
<evidence type="ECO:0000256" key="5">
    <source>
        <dbReference type="ARBA" id="ARBA00022737"/>
    </source>
</evidence>
<feature type="transmembrane region" description="Helical" evidence="9">
    <location>
        <begin position="12"/>
        <end position="32"/>
    </location>
</feature>
<keyword evidence="3 9" id="KW-0812">Transmembrane</keyword>
<dbReference type="InterPro" id="IPR032675">
    <property type="entry name" value="LRR_dom_sf"/>
</dbReference>
<keyword evidence="5" id="KW-0677">Repeat</keyword>
<evidence type="ECO:0000259" key="10">
    <source>
        <dbReference type="Pfam" id="PF08263"/>
    </source>
</evidence>
<keyword evidence="4" id="KW-0732">Signal</keyword>
<evidence type="ECO:0000256" key="4">
    <source>
        <dbReference type="ARBA" id="ARBA00022729"/>
    </source>
</evidence>
<evidence type="ECO:0000256" key="9">
    <source>
        <dbReference type="SAM" id="Phobius"/>
    </source>
</evidence>
<evidence type="ECO:0000256" key="3">
    <source>
        <dbReference type="ARBA" id="ARBA00022692"/>
    </source>
</evidence>
<dbReference type="InterPro" id="IPR013210">
    <property type="entry name" value="LRR_N_plant-typ"/>
</dbReference>
<evidence type="ECO:0000256" key="8">
    <source>
        <dbReference type="ARBA" id="ARBA00023180"/>
    </source>
</evidence>
<organism evidence="11 12">
    <name type="scientific">Sphagnum troendelagicum</name>
    <dbReference type="NCBI Taxonomy" id="128251"/>
    <lineage>
        <taxon>Eukaryota</taxon>
        <taxon>Viridiplantae</taxon>
        <taxon>Streptophyta</taxon>
        <taxon>Embryophyta</taxon>
        <taxon>Bryophyta</taxon>
        <taxon>Sphagnophytina</taxon>
        <taxon>Sphagnopsida</taxon>
        <taxon>Sphagnales</taxon>
        <taxon>Sphagnaceae</taxon>
        <taxon>Sphagnum</taxon>
    </lineage>
</organism>
<comment type="subcellular location">
    <subcellularLocation>
        <location evidence="1">Membrane</location>
        <topology evidence="1">Single-pass type I membrane protein</topology>
    </subcellularLocation>
</comment>
<feature type="domain" description="Leucine-rich repeat-containing N-terminal plant-type" evidence="10">
    <location>
        <begin position="45"/>
        <end position="79"/>
    </location>
</feature>
<evidence type="ECO:0000256" key="2">
    <source>
        <dbReference type="ARBA" id="ARBA00022614"/>
    </source>
</evidence>
<evidence type="ECO:0000256" key="6">
    <source>
        <dbReference type="ARBA" id="ARBA00022989"/>
    </source>
</evidence>
<keyword evidence="7 9" id="KW-0472">Membrane</keyword>
<dbReference type="PANTHER" id="PTHR48063">
    <property type="entry name" value="LRR RECEPTOR-LIKE KINASE"/>
    <property type="match status" value="1"/>
</dbReference>
<proteinExistence type="predicted"/>
<protein>
    <recommendedName>
        <fullName evidence="10">Leucine-rich repeat-containing N-terminal plant-type domain-containing protein</fullName>
    </recommendedName>
</protein>